<proteinExistence type="predicted"/>
<feature type="compositionally biased region" description="Polar residues" evidence="1">
    <location>
        <begin position="292"/>
        <end position="302"/>
    </location>
</feature>
<name>A0AA39HPX9_9BILA</name>
<evidence type="ECO:0000313" key="3">
    <source>
        <dbReference type="Proteomes" id="UP001175271"/>
    </source>
</evidence>
<reference evidence="2" key="1">
    <citation type="submission" date="2023-06" db="EMBL/GenBank/DDBJ databases">
        <title>Genomic analysis of the entomopathogenic nematode Steinernema hermaphroditum.</title>
        <authorList>
            <person name="Schwarz E.M."/>
            <person name="Heppert J.K."/>
            <person name="Baniya A."/>
            <person name="Schwartz H.T."/>
            <person name="Tan C.-H."/>
            <person name="Antoshechkin I."/>
            <person name="Sternberg P.W."/>
            <person name="Goodrich-Blair H."/>
            <person name="Dillman A.R."/>
        </authorList>
    </citation>
    <scope>NUCLEOTIDE SEQUENCE</scope>
    <source>
        <strain evidence="2">PS9179</strain>
        <tissue evidence="2">Whole animal</tissue>
    </source>
</reference>
<feature type="compositionally biased region" description="Basic residues" evidence="1">
    <location>
        <begin position="408"/>
        <end position="419"/>
    </location>
</feature>
<organism evidence="2 3">
    <name type="scientific">Steinernema hermaphroditum</name>
    <dbReference type="NCBI Taxonomy" id="289476"/>
    <lineage>
        <taxon>Eukaryota</taxon>
        <taxon>Metazoa</taxon>
        <taxon>Ecdysozoa</taxon>
        <taxon>Nematoda</taxon>
        <taxon>Chromadorea</taxon>
        <taxon>Rhabditida</taxon>
        <taxon>Tylenchina</taxon>
        <taxon>Panagrolaimomorpha</taxon>
        <taxon>Strongyloidoidea</taxon>
        <taxon>Steinernematidae</taxon>
        <taxon>Steinernema</taxon>
    </lineage>
</organism>
<feature type="region of interest" description="Disordered" evidence="1">
    <location>
        <begin position="405"/>
        <end position="432"/>
    </location>
</feature>
<gene>
    <name evidence="2" type="ORF">QR680_004822</name>
</gene>
<comment type="caution">
    <text evidence="2">The sequence shown here is derived from an EMBL/GenBank/DDBJ whole genome shotgun (WGS) entry which is preliminary data.</text>
</comment>
<evidence type="ECO:0000313" key="2">
    <source>
        <dbReference type="EMBL" id="KAK0409896.1"/>
    </source>
</evidence>
<sequence>MFGIAEFLQDYSKDPKYRNVWQAVCRRTDSHLEISNEPKEDDVGGLNVQELTKNVGDLISGRDLRGVVAQRVSDNEVFRVSAELSSRLFLGVVYLLNDQIDAFTARASNSYWEARALAQENFEIIGRKKKIALIASLDKKVDSKTEAASSKIKELLSDDEEEMYPAEFYTEEPVELNEIEKVNNEDLAVIVRRVAEQSETPRAQSKRRYGRRQLMNTTIEVGEETPEHDVVAAPPEVLHTPRFVETAQNDDNAEQDVMQLMMERMNNTHNEVDSASVKRRRRRNRLQKEADQTTTAHAENEPLQNISLFGDNLLDFNQNALPETESPRFDQIPQAIDGVPPLHTPEGASNVPEQAEGELEAVAAEVAEDPTVKRKRTRKSRINDLLTSPIVPYVDGDIDLHSEATPVKRVRKPRKRKRQTGNEDPADISGGIFENSERVEVLRDADTGTRRSSRIQGRMSATPLLQNEAQLPEIAEDHIISPLRNPFQTSQPLLSPHLQLPEIGMLRTPSLLGAVVGVTSRSSLADFAANFSHVSSHNENALEDVETGQHEALVIRDFKKTNRATTFGQMLSSCTDRRSAMERFMGLMRLAKTKVLDVKQVAYMGTIEVDAGARFNTMMSH</sequence>
<dbReference type="EMBL" id="JAUCMV010000003">
    <property type="protein sequence ID" value="KAK0409896.1"/>
    <property type="molecule type" value="Genomic_DNA"/>
</dbReference>
<keyword evidence="3" id="KW-1185">Reference proteome</keyword>
<dbReference type="AlphaFoldDB" id="A0AA39HPX9"/>
<accession>A0AA39HPX9</accession>
<feature type="region of interest" description="Disordered" evidence="1">
    <location>
        <begin position="267"/>
        <end position="302"/>
    </location>
</feature>
<dbReference type="Proteomes" id="UP001175271">
    <property type="component" value="Unassembled WGS sequence"/>
</dbReference>
<evidence type="ECO:0000256" key="1">
    <source>
        <dbReference type="SAM" id="MobiDB-lite"/>
    </source>
</evidence>
<protein>
    <submittedName>
        <fullName evidence="2">Uncharacterized protein</fullName>
    </submittedName>
</protein>